<reference evidence="3" key="1">
    <citation type="submission" date="2015-10" db="EMBL/GenBank/DDBJ databases">
        <title>Niche specialization of a soil ammonia-oxidizing archaeon, Candidatus Nitrosocosmicus oleophilus.</title>
        <authorList>
            <person name="Jung M.-Y."/>
            <person name="Rhee S.-K."/>
        </authorList>
    </citation>
    <scope>NUCLEOTIDE SEQUENCE [LARGE SCALE GENOMIC DNA]</scope>
    <source>
        <strain evidence="3">MY3</strain>
    </source>
</reference>
<feature type="transmembrane region" description="Helical" evidence="1">
    <location>
        <begin position="15"/>
        <end position="36"/>
    </location>
</feature>
<dbReference type="EMBL" id="CP012850">
    <property type="protein sequence ID" value="ALI35711.1"/>
    <property type="molecule type" value="Genomic_DNA"/>
</dbReference>
<keyword evidence="1" id="KW-1133">Transmembrane helix</keyword>
<name>A0A654LZM0_9ARCH</name>
<proteinExistence type="predicted"/>
<sequence>MTIVLSVLKYIRISILPRIFFVIILLSIVFYCTKYIKLEGLVESNRLNLTIHELMTIQMYVSKILATRIIEQIVPSAIESTYKLNELLQLTLTRLYNQKIPKKFANIIKLFYYWKYFIWLTYNEKEIAKDVLYYHFMNLDNTNDLYECWVFTKILYEISKKKNVKLKQIRASKGLVTFITLDNSKDNLSGYLCDALEIQRQISRR</sequence>
<dbReference type="AlphaFoldDB" id="A0A654LZM0"/>
<dbReference type="KEGG" id="taa:NMY3_01508"/>
<dbReference type="Proteomes" id="UP000058925">
    <property type="component" value="Chromosome"/>
</dbReference>
<gene>
    <name evidence="2" type="ORF">NMY3_01508</name>
</gene>
<evidence type="ECO:0000313" key="2">
    <source>
        <dbReference type="EMBL" id="ALI35711.1"/>
    </source>
</evidence>
<evidence type="ECO:0000256" key="1">
    <source>
        <dbReference type="SAM" id="Phobius"/>
    </source>
</evidence>
<accession>A0A654LZM0</accession>
<keyword evidence="3" id="KW-1185">Reference proteome</keyword>
<keyword evidence="1" id="KW-0472">Membrane</keyword>
<evidence type="ECO:0000313" key="3">
    <source>
        <dbReference type="Proteomes" id="UP000058925"/>
    </source>
</evidence>
<protein>
    <submittedName>
        <fullName evidence="2">Uncharacterized protein</fullName>
    </submittedName>
</protein>
<keyword evidence="1" id="KW-0812">Transmembrane</keyword>
<organism evidence="2 3">
    <name type="scientific">Candidatus Nitrosocosmicus oleophilus</name>
    <dbReference type="NCBI Taxonomy" id="1353260"/>
    <lineage>
        <taxon>Archaea</taxon>
        <taxon>Nitrososphaerota</taxon>
        <taxon>Nitrososphaeria</taxon>
        <taxon>Nitrososphaerales</taxon>
        <taxon>Nitrososphaeraceae</taxon>
        <taxon>Candidatus Nitrosocosmicus</taxon>
    </lineage>
</organism>